<dbReference type="Pfam" id="PF00583">
    <property type="entry name" value="Acetyltransf_1"/>
    <property type="match status" value="1"/>
</dbReference>
<dbReference type="Gene3D" id="3.40.630.30">
    <property type="match status" value="1"/>
</dbReference>
<evidence type="ECO:0000313" key="3">
    <source>
        <dbReference type="Ensembl" id="ENSSORP00005039805.1"/>
    </source>
</evidence>
<keyword evidence="1" id="KW-0808">Transferase</keyword>
<name>A0A673BDF9_9TELE</name>
<dbReference type="GO" id="GO:0008080">
    <property type="term" value="F:N-acetyltransferase activity"/>
    <property type="evidence" value="ECO:0007669"/>
    <property type="project" value="InterPro"/>
</dbReference>
<dbReference type="InterPro" id="IPR000182">
    <property type="entry name" value="GNAT_dom"/>
</dbReference>
<proteinExistence type="predicted"/>
<evidence type="ECO:0000256" key="1">
    <source>
        <dbReference type="ARBA" id="ARBA00022679"/>
    </source>
</evidence>
<reference evidence="3" key="1">
    <citation type="submission" date="2019-06" db="EMBL/GenBank/DDBJ databases">
        <authorList>
            <consortium name="Wellcome Sanger Institute Data Sharing"/>
        </authorList>
    </citation>
    <scope>NUCLEOTIDE SEQUENCE [LARGE SCALE GENOMIC DNA]</scope>
</reference>
<evidence type="ECO:0000313" key="4">
    <source>
        <dbReference type="Proteomes" id="UP000472271"/>
    </source>
</evidence>
<keyword evidence="4" id="KW-1185">Reference proteome</keyword>
<feature type="domain" description="N-acetyltransferase" evidence="2">
    <location>
        <begin position="1"/>
        <end position="129"/>
    </location>
</feature>
<dbReference type="Ensembl" id="ENSSORT00005040839.1">
    <property type="protein sequence ID" value="ENSSORP00005039805.1"/>
    <property type="gene ID" value="ENSSORG00005018588.1"/>
</dbReference>
<dbReference type="InterPro" id="IPR050769">
    <property type="entry name" value="NAT_camello-type"/>
</dbReference>
<dbReference type="AlphaFoldDB" id="A0A673BDF9"/>
<dbReference type="PANTHER" id="PTHR13947:SF54">
    <property type="entry name" value="N-ACETYLTRANSFERASE CML3-RELATED"/>
    <property type="match status" value="1"/>
</dbReference>
<dbReference type="InParanoid" id="A0A673BDF9"/>
<reference evidence="3" key="3">
    <citation type="submission" date="2025-09" db="UniProtKB">
        <authorList>
            <consortium name="Ensembl"/>
        </authorList>
    </citation>
    <scope>IDENTIFICATION</scope>
</reference>
<evidence type="ECO:0000259" key="2">
    <source>
        <dbReference type="PROSITE" id="PS51186"/>
    </source>
</evidence>
<dbReference type="Proteomes" id="UP000472271">
    <property type="component" value="Chromosome 7"/>
</dbReference>
<accession>A0A673BDF9</accession>
<dbReference type="PROSITE" id="PS51186">
    <property type="entry name" value="GNAT"/>
    <property type="match status" value="1"/>
</dbReference>
<dbReference type="PANTHER" id="PTHR13947">
    <property type="entry name" value="GNAT FAMILY N-ACETYLTRANSFERASE"/>
    <property type="match status" value="1"/>
</dbReference>
<protein>
    <recommendedName>
        <fullName evidence="2">N-acetyltransferase domain-containing protein</fullName>
    </recommendedName>
</protein>
<sequence length="129" mass="14352">MADIQANYLDNPDNGLWVAEADVNGQQKVVGVLAVMGKRGEEEDGSYGEMFLMVVEFPLRRKTLGSQLMQKALDFCKDQGYSRLVLDVSSAHTAAISLLQKFTFAQTGASNIEIQLPIVFMSLMEHKYM</sequence>
<dbReference type="CDD" id="cd04301">
    <property type="entry name" value="NAT_SF"/>
    <property type="match status" value="1"/>
</dbReference>
<reference evidence="3" key="2">
    <citation type="submission" date="2025-08" db="UniProtKB">
        <authorList>
            <consortium name="Ensembl"/>
        </authorList>
    </citation>
    <scope>IDENTIFICATION</scope>
</reference>
<organism evidence="3 4">
    <name type="scientific">Sphaeramia orbicularis</name>
    <name type="common">orbiculate cardinalfish</name>
    <dbReference type="NCBI Taxonomy" id="375764"/>
    <lineage>
        <taxon>Eukaryota</taxon>
        <taxon>Metazoa</taxon>
        <taxon>Chordata</taxon>
        <taxon>Craniata</taxon>
        <taxon>Vertebrata</taxon>
        <taxon>Euteleostomi</taxon>
        <taxon>Actinopterygii</taxon>
        <taxon>Neopterygii</taxon>
        <taxon>Teleostei</taxon>
        <taxon>Neoteleostei</taxon>
        <taxon>Acanthomorphata</taxon>
        <taxon>Gobiaria</taxon>
        <taxon>Kurtiformes</taxon>
        <taxon>Apogonoidei</taxon>
        <taxon>Apogonidae</taxon>
        <taxon>Apogoninae</taxon>
        <taxon>Sphaeramia</taxon>
    </lineage>
</organism>
<dbReference type="InterPro" id="IPR016181">
    <property type="entry name" value="Acyl_CoA_acyltransferase"/>
</dbReference>
<dbReference type="SUPFAM" id="SSF55729">
    <property type="entry name" value="Acyl-CoA N-acyltransferases (Nat)"/>
    <property type="match status" value="1"/>
</dbReference>